<evidence type="ECO:0000256" key="5">
    <source>
        <dbReference type="ARBA" id="ARBA00023274"/>
    </source>
</evidence>
<dbReference type="SUPFAM" id="SSF53137">
    <property type="entry name" value="Translational machinery components"/>
    <property type="match status" value="1"/>
</dbReference>
<comment type="caution">
    <text evidence="9">The sequence shown here is derived from an EMBL/GenBank/DDBJ whole genome shotgun (WGS) entry which is preliminary data.</text>
</comment>
<evidence type="ECO:0000256" key="7">
    <source>
        <dbReference type="HAMAP-Rule" id="MF_01337"/>
    </source>
</evidence>
<evidence type="ECO:0000256" key="3">
    <source>
        <dbReference type="ARBA" id="ARBA00022884"/>
    </source>
</evidence>
<evidence type="ECO:0000256" key="6">
    <source>
        <dbReference type="ARBA" id="ARBA00035197"/>
    </source>
</evidence>
<keyword evidence="5 7" id="KW-0687">Ribonucleoprotein</keyword>
<dbReference type="NCBIfam" id="TIGR00060">
    <property type="entry name" value="L18_bact"/>
    <property type="match status" value="1"/>
</dbReference>
<dbReference type="GO" id="GO:0022625">
    <property type="term" value="C:cytosolic large ribosomal subunit"/>
    <property type="evidence" value="ECO:0007669"/>
    <property type="project" value="TreeGrafter"/>
</dbReference>
<accession>A0A841PRE0</accession>
<comment type="similarity">
    <text evidence="1 7">Belongs to the universal ribosomal protein uL18 family.</text>
</comment>
<reference evidence="9 10" key="1">
    <citation type="submission" date="2020-08" db="EMBL/GenBank/DDBJ databases">
        <title>Genomic Encyclopedia of Type Strains, Phase IV (KMG-IV): sequencing the most valuable type-strain genomes for metagenomic binning, comparative biology and taxonomic classification.</title>
        <authorList>
            <person name="Goeker M."/>
        </authorList>
    </citation>
    <scope>NUCLEOTIDE SEQUENCE [LARGE SCALE GENOMIC DNA]</scope>
    <source>
        <strain evidence="9 10">DSM 21769</strain>
    </source>
</reference>
<dbReference type="InterPro" id="IPR057268">
    <property type="entry name" value="Ribosomal_L18"/>
</dbReference>
<evidence type="ECO:0000256" key="8">
    <source>
        <dbReference type="SAM" id="MobiDB-lite"/>
    </source>
</evidence>
<dbReference type="GO" id="GO:0003735">
    <property type="term" value="F:structural constituent of ribosome"/>
    <property type="evidence" value="ECO:0007669"/>
    <property type="project" value="InterPro"/>
</dbReference>
<keyword evidence="2 7" id="KW-0699">rRNA-binding</keyword>
<keyword evidence="3 7" id="KW-0694">RNA-binding</keyword>
<dbReference type="Proteomes" id="UP000568839">
    <property type="component" value="Unassembled WGS sequence"/>
</dbReference>
<evidence type="ECO:0000256" key="1">
    <source>
        <dbReference type="ARBA" id="ARBA00007116"/>
    </source>
</evidence>
<gene>
    <name evidence="7" type="primary">rplR</name>
    <name evidence="9" type="ORF">HNR44_003488</name>
</gene>
<dbReference type="Gene3D" id="3.30.420.100">
    <property type="match status" value="1"/>
</dbReference>
<dbReference type="Pfam" id="PF00861">
    <property type="entry name" value="Ribosomal_L18p"/>
    <property type="match status" value="1"/>
</dbReference>
<dbReference type="AlphaFoldDB" id="A0A841PRE0"/>
<dbReference type="PANTHER" id="PTHR12899:SF3">
    <property type="entry name" value="LARGE RIBOSOMAL SUBUNIT PROTEIN UL18M"/>
    <property type="match status" value="1"/>
</dbReference>
<evidence type="ECO:0000313" key="9">
    <source>
        <dbReference type="EMBL" id="MBB6451477.1"/>
    </source>
</evidence>
<name>A0A841PRE0_9BACL</name>
<dbReference type="InterPro" id="IPR005484">
    <property type="entry name" value="Ribosomal_uL18_bac/plant/anim"/>
</dbReference>
<organism evidence="9 10">
    <name type="scientific">Geomicrobium halophilum</name>
    <dbReference type="NCBI Taxonomy" id="549000"/>
    <lineage>
        <taxon>Bacteria</taxon>
        <taxon>Bacillati</taxon>
        <taxon>Bacillota</taxon>
        <taxon>Bacilli</taxon>
        <taxon>Bacillales</taxon>
        <taxon>Geomicrobium</taxon>
    </lineage>
</organism>
<dbReference type="InterPro" id="IPR004389">
    <property type="entry name" value="Ribosomal_uL18_bac-type"/>
</dbReference>
<comment type="function">
    <text evidence="7">This is one of the proteins that bind and probably mediate the attachment of the 5S RNA into the large ribosomal subunit, where it forms part of the central protuberance.</text>
</comment>
<dbReference type="RefSeq" id="WP_184405696.1">
    <property type="nucleotide sequence ID" value="NZ_JACHHJ010000007.1"/>
</dbReference>
<dbReference type="FunFam" id="3.30.420.100:FF:000001">
    <property type="entry name" value="50S ribosomal protein L18"/>
    <property type="match status" value="1"/>
</dbReference>
<dbReference type="GO" id="GO:0008097">
    <property type="term" value="F:5S rRNA binding"/>
    <property type="evidence" value="ECO:0007669"/>
    <property type="project" value="TreeGrafter"/>
</dbReference>
<dbReference type="HAMAP" id="MF_01337_B">
    <property type="entry name" value="Ribosomal_uL18_B"/>
    <property type="match status" value="1"/>
</dbReference>
<dbReference type="GO" id="GO:0006412">
    <property type="term" value="P:translation"/>
    <property type="evidence" value="ECO:0007669"/>
    <property type="project" value="UniProtKB-UniRule"/>
</dbReference>
<evidence type="ECO:0000256" key="4">
    <source>
        <dbReference type="ARBA" id="ARBA00022980"/>
    </source>
</evidence>
<dbReference type="CDD" id="cd00432">
    <property type="entry name" value="Ribosomal_L18_L5e"/>
    <property type="match status" value="1"/>
</dbReference>
<protein>
    <recommendedName>
        <fullName evidence="6 7">Large ribosomal subunit protein uL18</fullName>
    </recommendedName>
</protein>
<comment type="subunit">
    <text evidence="7">Part of the 50S ribosomal subunit; part of the 5S rRNA/L5/L18/L25 subcomplex. Contacts the 5S and 23S rRNAs.</text>
</comment>
<proteinExistence type="inferred from homology"/>
<sequence>MAKKVSKQAARKRRHNSMRLKIKGTPDCPRLNVYRSTKHVYAQLIDDTKGETLAAASTMDNELNSKNGGNVEAAKEVGALVAKRAKEKGYETVVFDRGGFVYHGRVSALADAAREEGLKF</sequence>
<evidence type="ECO:0000313" key="10">
    <source>
        <dbReference type="Proteomes" id="UP000568839"/>
    </source>
</evidence>
<evidence type="ECO:0000256" key="2">
    <source>
        <dbReference type="ARBA" id="ARBA00022730"/>
    </source>
</evidence>
<feature type="region of interest" description="Disordered" evidence="8">
    <location>
        <begin position="1"/>
        <end position="24"/>
    </location>
</feature>
<dbReference type="PANTHER" id="PTHR12899">
    <property type="entry name" value="39S RIBOSOMAL PROTEIN L18, MITOCHONDRIAL"/>
    <property type="match status" value="1"/>
</dbReference>
<keyword evidence="10" id="KW-1185">Reference proteome</keyword>
<feature type="compositionally biased region" description="Basic residues" evidence="8">
    <location>
        <begin position="1"/>
        <end position="22"/>
    </location>
</feature>
<keyword evidence="4 7" id="KW-0689">Ribosomal protein</keyword>
<dbReference type="EMBL" id="JACHHJ010000007">
    <property type="protein sequence ID" value="MBB6451477.1"/>
    <property type="molecule type" value="Genomic_DNA"/>
</dbReference>